<reference evidence="11 12" key="1">
    <citation type="submission" date="2016-11" db="EMBL/GenBank/DDBJ databases">
        <authorList>
            <person name="Jaros S."/>
            <person name="Januszkiewicz K."/>
            <person name="Wedrychowicz H."/>
        </authorList>
    </citation>
    <scope>NUCLEOTIDE SEQUENCE [LARGE SCALE GENOMIC DNA]</scope>
    <source>
        <strain evidence="11 12">CGMCC 1.12145</strain>
    </source>
</reference>
<feature type="transmembrane region" description="Helical" evidence="8">
    <location>
        <begin position="279"/>
        <end position="299"/>
    </location>
</feature>
<dbReference type="EMBL" id="FPJE01000003">
    <property type="protein sequence ID" value="SFW25319.1"/>
    <property type="molecule type" value="Genomic_DNA"/>
</dbReference>
<evidence type="ECO:0000256" key="5">
    <source>
        <dbReference type="ARBA" id="ARBA00022989"/>
    </source>
</evidence>
<dbReference type="RefSeq" id="WP_072316002.1">
    <property type="nucleotide sequence ID" value="NZ_FPJE01000003.1"/>
</dbReference>
<evidence type="ECO:0000256" key="3">
    <source>
        <dbReference type="ARBA" id="ARBA00022692"/>
    </source>
</evidence>
<gene>
    <name evidence="11" type="ORF">SAMN02927921_00724</name>
</gene>
<evidence type="ECO:0000313" key="11">
    <source>
        <dbReference type="EMBL" id="SFW25319.1"/>
    </source>
</evidence>
<organism evidence="11 12">
    <name type="scientific">Sinomicrobium oceani</name>
    <dbReference type="NCBI Taxonomy" id="1150368"/>
    <lineage>
        <taxon>Bacteria</taxon>
        <taxon>Pseudomonadati</taxon>
        <taxon>Bacteroidota</taxon>
        <taxon>Flavobacteriia</taxon>
        <taxon>Flavobacteriales</taxon>
        <taxon>Flavobacteriaceae</taxon>
        <taxon>Sinomicrobium</taxon>
    </lineage>
</organism>
<evidence type="ECO:0000259" key="9">
    <source>
        <dbReference type="Pfam" id="PF01966"/>
    </source>
</evidence>
<dbReference type="AlphaFoldDB" id="A0A1K1MQB3"/>
<dbReference type="OrthoDB" id="5728337at2"/>
<dbReference type="GO" id="GO:0016787">
    <property type="term" value="F:hydrolase activity"/>
    <property type="evidence" value="ECO:0007669"/>
    <property type="project" value="UniProtKB-KW"/>
</dbReference>
<dbReference type="Proteomes" id="UP000182248">
    <property type="component" value="Unassembled WGS sequence"/>
</dbReference>
<keyword evidence="11" id="KW-0378">Hydrolase</keyword>
<keyword evidence="2" id="KW-1003">Cell membrane</keyword>
<accession>A0A1K1MQB3</accession>
<dbReference type="GO" id="GO:0000166">
    <property type="term" value="F:nucleotide binding"/>
    <property type="evidence" value="ECO:0007669"/>
    <property type="project" value="UniProtKB-KW"/>
</dbReference>
<feature type="domain" description="HD" evidence="9">
    <location>
        <begin position="29"/>
        <end position="124"/>
    </location>
</feature>
<evidence type="ECO:0000256" key="8">
    <source>
        <dbReference type="SAM" id="Phobius"/>
    </source>
</evidence>
<proteinExistence type="predicted"/>
<keyword evidence="5 8" id="KW-1133">Transmembrane helix</keyword>
<protein>
    <submittedName>
        <fullName evidence="11">Predicted metal-dependent phosphohydrolase, HD superfamily</fullName>
    </submittedName>
</protein>
<dbReference type="SUPFAM" id="SSF109604">
    <property type="entry name" value="HD-domain/PDEase-like"/>
    <property type="match status" value="1"/>
</dbReference>
<sequence length="400" mass="46425">MDTILLQVEDYILKIMGEQLPNHYFYHNYTHTQRVVKHIKELVTAERLDETDSEVLQIAGWFHDAGYMVSPENHEVESAGLAEEFLKNKNYPEDRILKVKACILVTKKYSKPSGILQKIICDADFSHFASKNYTEISDLLREELRLVQGITFTDAEWVETNIRMFEEHHKFYTSHAIATWQPQKSKNLLKLKKNLTKILEKKDRDKLKKADYKRKKKKAETPERGVETLFRVTLRNHTNLSNIADSKANILLSVNAIIISLALSTLIPKLDKASNSYLLIPTVLFVGFSVASIVFSVLATRPNITSGKFSREDVRNKKVNLLFFGNFHKMSLEQYEEAMKDIREDKEYLYDSLTKDLYYLGKVLDKKYRLLRITYTIFLVGIIISVMAFGIATYYVNYGY</sequence>
<dbReference type="GO" id="GO:0005886">
    <property type="term" value="C:plasma membrane"/>
    <property type="evidence" value="ECO:0007669"/>
    <property type="project" value="UniProtKB-SubCell"/>
</dbReference>
<evidence type="ECO:0000259" key="10">
    <source>
        <dbReference type="Pfam" id="PF18967"/>
    </source>
</evidence>
<dbReference type="Gene3D" id="1.10.3210.10">
    <property type="entry name" value="Hypothetical protein af1432"/>
    <property type="match status" value="1"/>
</dbReference>
<feature type="domain" description="Pycsar effector protein" evidence="10">
    <location>
        <begin position="229"/>
        <end position="389"/>
    </location>
</feature>
<dbReference type="Pfam" id="PF18967">
    <property type="entry name" value="PycTM"/>
    <property type="match status" value="1"/>
</dbReference>
<name>A0A1K1MQB3_9FLAO</name>
<keyword evidence="12" id="KW-1185">Reference proteome</keyword>
<keyword evidence="3 8" id="KW-0812">Transmembrane</keyword>
<evidence type="ECO:0000256" key="6">
    <source>
        <dbReference type="ARBA" id="ARBA00023118"/>
    </source>
</evidence>
<dbReference type="Pfam" id="PF01966">
    <property type="entry name" value="HD"/>
    <property type="match status" value="1"/>
</dbReference>
<dbReference type="InterPro" id="IPR043760">
    <property type="entry name" value="PycTM_dom"/>
</dbReference>
<evidence type="ECO:0000256" key="7">
    <source>
        <dbReference type="ARBA" id="ARBA00023136"/>
    </source>
</evidence>
<evidence type="ECO:0000256" key="2">
    <source>
        <dbReference type="ARBA" id="ARBA00022475"/>
    </source>
</evidence>
<dbReference type="CDD" id="cd00077">
    <property type="entry name" value="HDc"/>
    <property type="match status" value="1"/>
</dbReference>
<comment type="subcellular location">
    <subcellularLocation>
        <location evidence="1">Cell membrane</location>
    </subcellularLocation>
</comment>
<keyword evidence="7 8" id="KW-0472">Membrane</keyword>
<evidence type="ECO:0000256" key="4">
    <source>
        <dbReference type="ARBA" id="ARBA00022741"/>
    </source>
</evidence>
<evidence type="ECO:0000313" key="12">
    <source>
        <dbReference type="Proteomes" id="UP000182248"/>
    </source>
</evidence>
<dbReference type="InterPro" id="IPR006674">
    <property type="entry name" value="HD_domain"/>
</dbReference>
<dbReference type="STRING" id="1150368.SAMN02927921_00724"/>
<evidence type="ECO:0000256" key="1">
    <source>
        <dbReference type="ARBA" id="ARBA00004236"/>
    </source>
</evidence>
<feature type="transmembrane region" description="Helical" evidence="8">
    <location>
        <begin position="248"/>
        <end position="267"/>
    </location>
</feature>
<keyword evidence="4" id="KW-0547">Nucleotide-binding</keyword>
<dbReference type="InterPro" id="IPR003607">
    <property type="entry name" value="HD/PDEase_dom"/>
</dbReference>
<keyword evidence="6" id="KW-0051">Antiviral defense</keyword>
<dbReference type="GO" id="GO:0051607">
    <property type="term" value="P:defense response to virus"/>
    <property type="evidence" value="ECO:0007669"/>
    <property type="project" value="UniProtKB-KW"/>
</dbReference>
<feature type="transmembrane region" description="Helical" evidence="8">
    <location>
        <begin position="373"/>
        <end position="396"/>
    </location>
</feature>